<evidence type="ECO:0000256" key="5">
    <source>
        <dbReference type="ARBA" id="ARBA00022553"/>
    </source>
</evidence>
<dbReference type="EC" id="2.7.13.3" evidence="3"/>
<dbReference type="GO" id="GO:0005886">
    <property type="term" value="C:plasma membrane"/>
    <property type="evidence" value="ECO:0007669"/>
    <property type="project" value="UniProtKB-SubCell"/>
</dbReference>
<dbReference type="Pfam" id="PF17203">
    <property type="entry name" value="sCache_3_2"/>
    <property type="match status" value="1"/>
</dbReference>
<dbReference type="OrthoDB" id="9792686at2"/>
<evidence type="ECO:0000256" key="1">
    <source>
        <dbReference type="ARBA" id="ARBA00000085"/>
    </source>
</evidence>
<keyword evidence="18" id="KW-1185">Reference proteome</keyword>
<evidence type="ECO:0000256" key="13">
    <source>
        <dbReference type="ARBA" id="ARBA00023136"/>
    </source>
</evidence>
<dbReference type="Pfam" id="PF14689">
    <property type="entry name" value="SPOB_a"/>
    <property type="match status" value="1"/>
</dbReference>
<dbReference type="InterPro" id="IPR050351">
    <property type="entry name" value="BphY/WalK/GraS-like"/>
</dbReference>
<dbReference type="GO" id="GO:0005524">
    <property type="term" value="F:ATP binding"/>
    <property type="evidence" value="ECO:0007669"/>
    <property type="project" value="UniProtKB-KW"/>
</dbReference>
<proteinExistence type="predicted"/>
<sequence length="526" mass="55143">MPFLRQVLVLQIGLLALVLVVGAVMAVWTESSELSDQFEQRALDMARVVASNVALGDAVAADDQRLVQATAESARLATGALFVVVTDEKGIRLAHPNPDQIGQPVSTDPSAALAGKEVTNIERGTLGLSARGKVPLRDHSGTIVGEVSLGISATEIDAARQSQLGTVGLFSGGALLLGVGGALLLIRLLKRRTLGLEPHELAELMQEHQAVLHGIGEGVLAVDASGRISVCNTESRRLLRLDAPPGTHVSELDLPPRLRATLEAGERVDNLVTVAGDRVLVANYREVRKGDFDLGGVLTLRDRTDLETLTRELDSTRELTDALRAQRHEFANRMHTLSGLVRTQHYAEAAEYLRAMSAGAITLIGSDMIDDPYLQAFLAAKAATAAGLGVRLKIGENSWVPSKVVAPVEVTTVVGNLVDNALQAARRGPGRPAVVEVDLVADGTTLHVAVTDSGAGVPADLADSVFTDGVSTKDEPGHGLGLALTLQAARSLGGDVRLANPGGTGGGALFVAQLPQALEPTLEDVR</sequence>
<dbReference type="InterPro" id="IPR039506">
    <property type="entry name" value="SPOB_a"/>
</dbReference>
<evidence type="ECO:0000256" key="10">
    <source>
        <dbReference type="ARBA" id="ARBA00022840"/>
    </source>
</evidence>
<keyword evidence="11 15" id="KW-1133">Transmembrane helix</keyword>
<protein>
    <recommendedName>
        <fullName evidence="14">Sensor-like histidine kinase SenX3</fullName>
        <ecNumber evidence="3">2.7.13.3</ecNumber>
    </recommendedName>
</protein>
<evidence type="ECO:0000256" key="3">
    <source>
        <dbReference type="ARBA" id="ARBA00012438"/>
    </source>
</evidence>
<name>A0A4R2JNY0_9PSEU</name>
<dbReference type="GO" id="GO:0007234">
    <property type="term" value="P:osmosensory signaling via phosphorelay pathway"/>
    <property type="evidence" value="ECO:0007669"/>
    <property type="project" value="TreeGrafter"/>
</dbReference>
<evidence type="ECO:0000256" key="6">
    <source>
        <dbReference type="ARBA" id="ARBA00022679"/>
    </source>
</evidence>
<dbReference type="GO" id="GO:0000155">
    <property type="term" value="F:phosphorelay sensor kinase activity"/>
    <property type="evidence" value="ECO:0007669"/>
    <property type="project" value="InterPro"/>
</dbReference>
<keyword evidence="12" id="KW-0902">Two-component regulatory system</keyword>
<evidence type="ECO:0000256" key="12">
    <source>
        <dbReference type="ARBA" id="ARBA00023012"/>
    </source>
</evidence>
<evidence type="ECO:0000256" key="2">
    <source>
        <dbReference type="ARBA" id="ARBA00004651"/>
    </source>
</evidence>
<dbReference type="InterPro" id="IPR033463">
    <property type="entry name" value="sCache_3"/>
</dbReference>
<reference evidence="17 18" key="1">
    <citation type="submission" date="2019-03" db="EMBL/GenBank/DDBJ databases">
        <title>Genomic Encyclopedia of Type Strains, Phase IV (KMG-IV): sequencing the most valuable type-strain genomes for metagenomic binning, comparative biology and taxonomic classification.</title>
        <authorList>
            <person name="Goeker M."/>
        </authorList>
    </citation>
    <scope>NUCLEOTIDE SEQUENCE [LARGE SCALE GENOMIC DNA]</scope>
    <source>
        <strain evidence="17 18">DSM 45934</strain>
    </source>
</reference>
<dbReference type="InterPro" id="IPR003594">
    <property type="entry name" value="HATPase_dom"/>
</dbReference>
<keyword evidence="6" id="KW-0808">Transferase</keyword>
<dbReference type="SUPFAM" id="SSF55874">
    <property type="entry name" value="ATPase domain of HSP90 chaperone/DNA topoisomerase II/histidine kinase"/>
    <property type="match status" value="1"/>
</dbReference>
<dbReference type="SUPFAM" id="SSF103190">
    <property type="entry name" value="Sensory domain-like"/>
    <property type="match status" value="1"/>
</dbReference>
<dbReference type="GO" id="GO:0000156">
    <property type="term" value="F:phosphorelay response regulator activity"/>
    <property type="evidence" value="ECO:0007669"/>
    <property type="project" value="TreeGrafter"/>
</dbReference>
<evidence type="ECO:0000256" key="8">
    <source>
        <dbReference type="ARBA" id="ARBA00022741"/>
    </source>
</evidence>
<gene>
    <name evidence="17" type="ORF">EV192_10317</name>
</gene>
<dbReference type="InterPro" id="IPR016120">
    <property type="entry name" value="Sig_transdc_His_kin_SpoOB"/>
</dbReference>
<dbReference type="Gene3D" id="3.30.565.10">
    <property type="entry name" value="Histidine kinase-like ATPase, C-terminal domain"/>
    <property type="match status" value="1"/>
</dbReference>
<dbReference type="InterPro" id="IPR029151">
    <property type="entry name" value="Sensor-like_sf"/>
</dbReference>
<accession>A0A4R2JNY0</accession>
<comment type="subcellular location">
    <subcellularLocation>
        <location evidence="2">Cell membrane</location>
        <topology evidence="2">Multi-pass membrane protein</topology>
    </subcellularLocation>
</comment>
<keyword evidence="9 17" id="KW-0418">Kinase</keyword>
<dbReference type="SUPFAM" id="SSF55890">
    <property type="entry name" value="Sporulation response regulatory protein Spo0B"/>
    <property type="match status" value="1"/>
</dbReference>
<keyword evidence="10" id="KW-0067">ATP-binding</keyword>
<organism evidence="17 18">
    <name type="scientific">Actinocrispum wychmicini</name>
    <dbReference type="NCBI Taxonomy" id="1213861"/>
    <lineage>
        <taxon>Bacteria</taxon>
        <taxon>Bacillati</taxon>
        <taxon>Actinomycetota</taxon>
        <taxon>Actinomycetes</taxon>
        <taxon>Pseudonocardiales</taxon>
        <taxon>Pseudonocardiaceae</taxon>
        <taxon>Actinocrispum</taxon>
    </lineage>
</organism>
<evidence type="ECO:0000259" key="16">
    <source>
        <dbReference type="PROSITE" id="PS50109"/>
    </source>
</evidence>
<dbReference type="Pfam" id="PF02518">
    <property type="entry name" value="HATPase_c"/>
    <property type="match status" value="1"/>
</dbReference>
<evidence type="ECO:0000313" key="18">
    <source>
        <dbReference type="Proteomes" id="UP000295680"/>
    </source>
</evidence>
<dbReference type="Proteomes" id="UP000295680">
    <property type="component" value="Unassembled WGS sequence"/>
</dbReference>
<dbReference type="InterPro" id="IPR036890">
    <property type="entry name" value="HATPase_C_sf"/>
</dbReference>
<feature type="domain" description="Histidine kinase" evidence="16">
    <location>
        <begin position="407"/>
        <end position="518"/>
    </location>
</feature>
<dbReference type="InterPro" id="IPR005467">
    <property type="entry name" value="His_kinase_dom"/>
</dbReference>
<keyword evidence="13 15" id="KW-0472">Membrane</keyword>
<keyword evidence="4" id="KW-1003">Cell membrane</keyword>
<evidence type="ECO:0000313" key="17">
    <source>
        <dbReference type="EMBL" id="TCO60442.1"/>
    </source>
</evidence>
<keyword evidence="5" id="KW-0597">Phosphoprotein</keyword>
<dbReference type="PRINTS" id="PR00344">
    <property type="entry name" value="BCTRLSENSOR"/>
</dbReference>
<dbReference type="Gene3D" id="1.10.287.130">
    <property type="match status" value="1"/>
</dbReference>
<comment type="catalytic activity">
    <reaction evidence="1">
        <text>ATP + protein L-histidine = ADP + protein N-phospho-L-histidine.</text>
        <dbReference type="EC" id="2.7.13.3"/>
    </reaction>
</comment>
<keyword evidence="8" id="KW-0547">Nucleotide-binding</keyword>
<evidence type="ECO:0000256" key="11">
    <source>
        <dbReference type="ARBA" id="ARBA00022989"/>
    </source>
</evidence>
<dbReference type="Gene3D" id="3.30.450.20">
    <property type="entry name" value="PAS domain"/>
    <property type="match status" value="2"/>
</dbReference>
<dbReference type="EMBL" id="SLWS01000003">
    <property type="protein sequence ID" value="TCO60442.1"/>
    <property type="molecule type" value="Genomic_DNA"/>
</dbReference>
<dbReference type="PANTHER" id="PTHR42878">
    <property type="entry name" value="TWO-COMPONENT HISTIDINE KINASE"/>
    <property type="match status" value="1"/>
</dbReference>
<comment type="caution">
    <text evidence="17">The sequence shown here is derived from an EMBL/GenBank/DDBJ whole genome shotgun (WGS) entry which is preliminary data.</text>
</comment>
<dbReference type="AlphaFoldDB" id="A0A4R2JNY0"/>
<dbReference type="SMART" id="SM00387">
    <property type="entry name" value="HATPase_c"/>
    <property type="match status" value="1"/>
</dbReference>
<evidence type="ECO:0000256" key="7">
    <source>
        <dbReference type="ARBA" id="ARBA00022692"/>
    </source>
</evidence>
<dbReference type="InterPro" id="IPR004358">
    <property type="entry name" value="Sig_transdc_His_kin-like_C"/>
</dbReference>
<evidence type="ECO:0000256" key="15">
    <source>
        <dbReference type="SAM" id="Phobius"/>
    </source>
</evidence>
<dbReference type="GO" id="GO:0030295">
    <property type="term" value="F:protein kinase activator activity"/>
    <property type="evidence" value="ECO:0007669"/>
    <property type="project" value="TreeGrafter"/>
</dbReference>
<keyword evidence="7 15" id="KW-0812">Transmembrane</keyword>
<dbReference type="PROSITE" id="PS50109">
    <property type="entry name" value="HIS_KIN"/>
    <property type="match status" value="1"/>
</dbReference>
<evidence type="ECO:0000256" key="9">
    <source>
        <dbReference type="ARBA" id="ARBA00022777"/>
    </source>
</evidence>
<feature type="transmembrane region" description="Helical" evidence="15">
    <location>
        <begin position="164"/>
        <end position="186"/>
    </location>
</feature>
<evidence type="ECO:0000256" key="14">
    <source>
        <dbReference type="ARBA" id="ARBA00039401"/>
    </source>
</evidence>
<dbReference type="PANTHER" id="PTHR42878:SF14">
    <property type="entry name" value="OSMOLARITY TWO-COMPONENT SYSTEM PROTEIN SSK1"/>
    <property type="match status" value="1"/>
</dbReference>
<evidence type="ECO:0000256" key="4">
    <source>
        <dbReference type="ARBA" id="ARBA00022475"/>
    </source>
</evidence>